<feature type="transmembrane region" description="Helical" evidence="1">
    <location>
        <begin position="211"/>
        <end position="232"/>
    </location>
</feature>
<proteinExistence type="predicted"/>
<feature type="transmembrane region" description="Helical" evidence="1">
    <location>
        <begin position="335"/>
        <end position="352"/>
    </location>
</feature>
<gene>
    <name evidence="2" type="ORF">SAMN05444008_10643</name>
</gene>
<feature type="transmembrane region" description="Helical" evidence="1">
    <location>
        <begin position="310"/>
        <end position="328"/>
    </location>
</feature>
<evidence type="ECO:0000313" key="3">
    <source>
        <dbReference type="Proteomes" id="UP000184368"/>
    </source>
</evidence>
<name>A0A1M4ZZL2_9BACT</name>
<dbReference type="Proteomes" id="UP000184368">
    <property type="component" value="Unassembled WGS sequence"/>
</dbReference>
<feature type="transmembrane region" description="Helical" evidence="1">
    <location>
        <begin position="20"/>
        <end position="42"/>
    </location>
</feature>
<keyword evidence="1" id="KW-1133">Transmembrane helix</keyword>
<protein>
    <recommendedName>
        <fullName evidence="4">Dolichyl-phosphate-mannose-protein mannosyltransferase</fullName>
    </recommendedName>
</protein>
<evidence type="ECO:0000256" key="1">
    <source>
        <dbReference type="SAM" id="Phobius"/>
    </source>
</evidence>
<dbReference type="STRING" id="1302690.BUE76_09825"/>
<feature type="transmembrane region" description="Helical" evidence="1">
    <location>
        <begin position="364"/>
        <end position="383"/>
    </location>
</feature>
<reference evidence="2 3" key="1">
    <citation type="submission" date="2016-11" db="EMBL/GenBank/DDBJ databases">
        <authorList>
            <person name="Jaros S."/>
            <person name="Januszkiewicz K."/>
            <person name="Wedrychowicz H."/>
        </authorList>
    </citation>
    <scope>NUCLEOTIDE SEQUENCE [LARGE SCALE GENOMIC DNA]</scope>
    <source>
        <strain evidence="2 3">DSM 26897</strain>
    </source>
</reference>
<dbReference type="OrthoDB" id="668900at2"/>
<sequence>MQQELTQKSNSKNYLLQLRFTQHGHGITLAMLWAIINLALFLQKGIVTGYEAEKYITNADHLLQTGHLANGQFRYYYTEILLISIAKQTGTFPYLPVLVQLSLNAFATLCFYRLLYQSHRNWIAAAGTAALIAMVYYQEYNFYLFTESIYFSGLIIYLHGLQQAVCRQRLWIALLPLMLVLMIFTRPVGIFLVPATVAFLLLQPNTHILKIWKWLCCSIAIAAFTLMVNTIMNAGGGFNFLMPFSSGQILCGVSNTAPAFILPNNINPNSLQGIGHMIVQQPRFFIQIAVERFLSFWGLIRSFYAPAHNLFIAVYFYSLYLLSVLGIRRWCSSDHSLLGFIVTLLLLTSFAATLSCDDWHNRFILPLLPMIIILASFVARPFAQK</sequence>
<feature type="transmembrane region" description="Helical" evidence="1">
    <location>
        <begin position="173"/>
        <end position="199"/>
    </location>
</feature>
<dbReference type="EMBL" id="FQUO01000006">
    <property type="protein sequence ID" value="SHF23076.1"/>
    <property type="molecule type" value="Genomic_DNA"/>
</dbReference>
<evidence type="ECO:0000313" key="2">
    <source>
        <dbReference type="EMBL" id="SHF23076.1"/>
    </source>
</evidence>
<keyword evidence="3" id="KW-1185">Reference proteome</keyword>
<feature type="transmembrane region" description="Helical" evidence="1">
    <location>
        <begin position="143"/>
        <end position="161"/>
    </location>
</feature>
<accession>A0A1M4ZZL2</accession>
<dbReference type="AlphaFoldDB" id="A0A1M4ZZL2"/>
<keyword evidence="1" id="KW-0472">Membrane</keyword>
<keyword evidence="1" id="KW-0812">Transmembrane</keyword>
<dbReference type="RefSeq" id="WP_073042207.1">
    <property type="nucleotide sequence ID" value="NZ_FQUO01000006.1"/>
</dbReference>
<feature type="transmembrane region" description="Helical" evidence="1">
    <location>
        <begin position="94"/>
        <end position="115"/>
    </location>
</feature>
<organism evidence="2 3">
    <name type="scientific">Cnuella takakiae</name>
    <dbReference type="NCBI Taxonomy" id="1302690"/>
    <lineage>
        <taxon>Bacteria</taxon>
        <taxon>Pseudomonadati</taxon>
        <taxon>Bacteroidota</taxon>
        <taxon>Chitinophagia</taxon>
        <taxon>Chitinophagales</taxon>
        <taxon>Chitinophagaceae</taxon>
        <taxon>Cnuella</taxon>
    </lineage>
</organism>
<evidence type="ECO:0008006" key="4">
    <source>
        <dbReference type="Google" id="ProtNLM"/>
    </source>
</evidence>